<dbReference type="OrthoDB" id="10249246at2759"/>
<reference evidence="1 2" key="1">
    <citation type="submission" date="2015-12" db="EMBL/GenBank/DDBJ databases">
        <title>The genome of Folsomia candida.</title>
        <authorList>
            <person name="Faddeeva A."/>
            <person name="Derks M.F."/>
            <person name="Anvar Y."/>
            <person name="Smit S."/>
            <person name="Van Straalen N."/>
            <person name="Roelofs D."/>
        </authorList>
    </citation>
    <scope>NUCLEOTIDE SEQUENCE [LARGE SCALE GENOMIC DNA]</scope>
    <source>
        <strain evidence="1 2">VU population</strain>
        <tissue evidence="1">Whole body</tissue>
    </source>
</reference>
<dbReference type="GO" id="GO:0005769">
    <property type="term" value="C:early endosome"/>
    <property type="evidence" value="ECO:0007669"/>
    <property type="project" value="TreeGrafter"/>
</dbReference>
<dbReference type="Gene3D" id="1.25.40.10">
    <property type="entry name" value="Tetratricopeptide repeat domain"/>
    <property type="match status" value="1"/>
</dbReference>
<dbReference type="EMBL" id="LNIX01000006">
    <property type="protein sequence ID" value="OXA52698.1"/>
    <property type="molecule type" value="Genomic_DNA"/>
</dbReference>
<dbReference type="OMA" id="CNDEEMS"/>
<dbReference type="Proteomes" id="UP000198287">
    <property type="component" value="Unassembled WGS sequence"/>
</dbReference>
<keyword evidence="2" id="KW-1185">Reference proteome</keyword>
<gene>
    <name evidence="1" type="ORF">Fcan01_11945</name>
</gene>
<dbReference type="AlphaFoldDB" id="A0A226E5X6"/>
<comment type="caution">
    <text evidence="1">The sequence shown here is derived from an EMBL/GenBank/DDBJ whole genome shotgun (WGS) entry which is preliminary data.</text>
</comment>
<name>A0A226E5X6_FOLCA</name>
<evidence type="ECO:0000313" key="2">
    <source>
        <dbReference type="Proteomes" id="UP000198287"/>
    </source>
</evidence>
<protein>
    <submittedName>
        <fullName evidence="1">Factor VIII intron 22 protein</fullName>
    </submittedName>
</protein>
<dbReference type="PANTHER" id="PTHR16797:SF4">
    <property type="entry name" value="40-KDA HUNTINGTIN-ASSOCIATED PROTEIN"/>
    <property type="match status" value="1"/>
</dbReference>
<sequence>MNEIGIGNLPPTTADFLPQYKAIGQSLKKRFFRKPNVAEAIVQYEALGQELQREEQKSFAAVCYLESAKCQESLRNNVQQANSLVKAAKLFLEAWESEQHFNFNGEPFSDQSDTTCLFGNLELGIQTLSQAAKSFSNQGNKGSAILINMQLGDILYRDGSYGEALNYYKIALIDAKQSFSLFDQLLVTELVCKAKVKMMELESVLKTVNDSLIAIKNYDHENEVPAQFVSEYAQKFQIMKVMLVLILGGNTTDVLDFIWPKLPVTSADAGDDDFSSASPELYCESTNKDHLERREVTYLLKSLVLAVQENSSVELRQIHNKLIPVMDESHHDLMKFLLQMQR</sequence>
<proteinExistence type="predicted"/>
<dbReference type="PANTHER" id="PTHR16797">
    <property type="entry name" value="FACTOR VIII-ASSOCIATED GENE 1"/>
    <property type="match status" value="1"/>
</dbReference>
<dbReference type="InterPro" id="IPR011990">
    <property type="entry name" value="TPR-like_helical_dom_sf"/>
</dbReference>
<dbReference type="SUPFAM" id="SSF48452">
    <property type="entry name" value="TPR-like"/>
    <property type="match status" value="1"/>
</dbReference>
<evidence type="ECO:0000313" key="1">
    <source>
        <dbReference type="EMBL" id="OXA52698.1"/>
    </source>
</evidence>
<organism evidence="1 2">
    <name type="scientific">Folsomia candida</name>
    <name type="common">Springtail</name>
    <dbReference type="NCBI Taxonomy" id="158441"/>
    <lineage>
        <taxon>Eukaryota</taxon>
        <taxon>Metazoa</taxon>
        <taxon>Ecdysozoa</taxon>
        <taxon>Arthropoda</taxon>
        <taxon>Hexapoda</taxon>
        <taxon>Collembola</taxon>
        <taxon>Entomobryomorpha</taxon>
        <taxon>Isotomoidea</taxon>
        <taxon>Isotomidae</taxon>
        <taxon>Proisotominae</taxon>
        <taxon>Folsomia</taxon>
    </lineage>
</organism>
<dbReference type="InterPro" id="IPR039494">
    <property type="entry name" value="F8A"/>
</dbReference>
<accession>A0A226E5X6</accession>
<dbReference type="GO" id="GO:0099518">
    <property type="term" value="P:vesicle cytoskeletal trafficking"/>
    <property type="evidence" value="ECO:0007669"/>
    <property type="project" value="TreeGrafter"/>
</dbReference>